<evidence type="ECO:0000313" key="3">
    <source>
        <dbReference type="Proteomes" id="UP000002382"/>
    </source>
</evidence>
<evidence type="ECO:0000313" key="2">
    <source>
        <dbReference type="EMBL" id="ACR80032.1"/>
    </source>
</evidence>
<dbReference type="eggNOG" id="ENOG5033KWC">
    <property type="taxonomic scope" value="Bacteria"/>
</dbReference>
<protein>
    <recommendedName>
        <fullName evidence="1">DUF6429 domain-containing protein</fullName>
    </recommendedName>
</protein>
<dbReference type="STRING" id="521045.Kole_1338"/>
<proteinExistence type="predicted"/>
<dbReference type="InterPro" id="IPR045489">
    <property type="entry name" value="DUF6429"/>
</dbReference>
<accession>C5CDM0</accession>
<gene>
    <name evidence="2" type="ordered locus">Kole_1338</name>
</gene>
<reference evidence="2 3" key="2">
    <citation type="journal article" date="2011" name="J. Bacteriol.">
        <title>Genome Sequence of Kosmotoga olearia Strain TBF 19.5.1, a Thermophilic Bacterium with a Wide Growth Temperature Range, Isolated from the Troll B Oil Platform in the North Sea.</title>
        <authorList>
            <person name="Swithers K.S."/>
            <person name="Dipippo J.L."/>
            <person name="Bruce D.C."/>
            <person name="Detter C."/>
            <person name="Tapia R."/>
            <person name="Han S."/>
            <person name="Goodwin L.A."/>
            <person name="Han J."/>
            <person name="Woyke T."/>
            <person name="Pitluck S."/>
            <person name="Pennacchio L."/>
            <person name="Nolan M."/>
            <person name="Mikhailova N."/>
            <person name="Land M.L."/>
            <person name="Nesbo C.L."/>
            <person name="Gogarten J.P."/>
            <person name="Noll K.M."/>
        </authorList>
    </citation>
    <scope>NUCLEOTIDE SEQUENCE [LARGE SCALE GENOMIC DNA]</scope>
    <source>
        <strain evidence="3">ATCC BAA-1733 / DSM 21960 / TBF 19.5.1</strain>
    </source>
</reference>
<dbReference type="HOGENOM" id="CLU_175573_0_0_0"/>
<dbReference type="Pfam" id="PF20008">
    <property type="entry name" value="DUF6429"/>
    <property type="match status" value="1"/>
</dbReference>
<sequence>MEREEIIEKLTIMLLYLTSWRELTSRGPSPLRAWKGYNFDVLNDLTEKGYISGSRRAKSVYIEDKCIEEAKELLKEYFDFEEET</sequence>
<evidence type="ECO:0000259" key="1">
    <source>
        <dbReference type="Pfam" id="PF20008"/>
    </source>
</evidence>
<dbReference type="EMBL" id="CP001634">
    <property type="protein sequence ID" value="ACR80032.1"/>
    <property type="molecule type" value="Genomic_DNA"/>
</dbReference>
<dbReference type="RefSeq" id="WP_015868681.1">
    <property type="nucleotide sequence ID" value="NC_012785.1"/>
</dbReference>
<feature type="domain" description="DUF6429" evidence="1">
    <location>
        <begin position="4"/>
        <end position="79"/>
    </location>
</feature>
<dbReference type="AlphaFoldDB" id="C5CDM0"/>
<reference evidence="2 3" key="1">
    <citation type="submission" date="2009-06" db="EMBL/GenBank/DDBJ databases">
        <title>Complete sequence of Thermotogales bacterium TBF 19.5.1.</title>
        <authorList>
            <consortium name="US DOE Joint Genome Institute"/>
            <person name="Lucas S."/>
            <person name="Copeland A."/>
            <person name="Lapidus A."/>
            <person name="Glavina del Rio T."/>
            <person name="Tice H."/>
            <person name="Bruce D."/>
            <person name="Goodwin L."/>
            <person name="Pitluck S."/>
            <person name="Chertkov O."/>
            <person name="Brettin T."/>
            <person name="Detter J.C."/>
            <person name="Han C."/>
            <person name="Schmutz J."/>
            <person name="Larimer F."/>
            <person name="Land M."/>
            <person name="Hauser L."/>
            <person name="Kyrpides N."/>
            <person name="Ovchinnikova G."/>
            <person name="Noll K."/>
        </authorList>
    </citation>
    <scope>NUCLEOTIDE SEQUENCE [LARGE SCALE GENOMIC DNA]</scope>
    <source>
        <strain evidence="3">ATCC BAA-1733 / DSM 21960 / TBF 19.5.1</strain>
    </source>
</reference>
<dbReference type="KEGG" id="kol:Kole_1338"/>
<dbReference type="Proteomes" id="UP000002382">
    <property type="component" value="Chromosome"/>
</dbReference>
<organism evidence="2 3">
    <name type="scientific">Kosmotoga olearia (strain ATCC BAA-1733 / DSM 21960 / TBF 19.5.1)</name>
    <dbReference type="NCBI Taxonomy" id="521045"/>
    <lineage>
        <taxon>Bacteria</taxon>
        <taxon>Thermotogati</taxon>
        <taxon>Thermotogota</taxon>
        <taxon>Thermotogae</taxon>
        <taxon>Kosmotogales</taxon>
        <taxon>Kosmotogaceae</taxon>
        <taxon>Kosmotoga</taxon>
    </lineage>
</organism>
<keyword evidence="3" id="KW-1185">Reference proteome</keyword>
<name>C5CDM0_KOSOT</name>